<gene>
    <name evidence="3" type="ORF">FPFC_050730</name>
</gene>
<sequence>MNAYFDKNNNYQGIKSVQQSTTGSAYYQQGFNDVVFQAAQGIAYVQNGYQYVSVLTGNTNTSTGGNVASGVNTIRLASDIDLTGAGNTENNLNVSTNTSTFTIDGQNHLMDTHGNGYIIGGSLSNLYVQNFQTIYGYNYFGPFRGQNGSTVHFGNLNYVGPQLLSSYNNDAYFFGNVNVVAPINNNASYTSPFQSNVVVEGNGNQENLEVKNLVLQAGAHYFGATAYVSGGTNIVVQGNLTMDVGSKMTLVSRGNGTGATSPDSSSFGIYLQNGGDLNIKKNATLNIIPASFKGNSQVLGGAVYADGSSSLNIDGGSLNFEGYQGTISFYNQPIDLKGQSSINVINGGLLQVLADSIPANVNGVSNNAKSFSGFINNNNSSATFNIGSKGSLNVGSTNSDSNTSTLYYGPININSVGGNHVIFTKPNSAPYFQTNGNGINAYSVAMTLQGQTKPTYFYNFVLKPNTMNYTATDFYGNTVNGTITGNVLDLANVPAVQIVGPLTKTTNADGSTKVTANIKVSNYNQIPGQKIYVGVGSNSGTASDYSGLNQVKGQNLASVDANGNATADPNVYTTSVSLPDGYSGGLFQVSYDLPTGSSVDSVGMRFHYGVNTVNTILTPKGYKTTVEAYSGASNNKVSRTTSGDVVSANGDTGLVAKGLQDAKADMQNQNTAAHDAEDFNTKTDPGYQASYESAKAGYQAFVNNPGQDYTKTDAYQNSDSPDAFKQGYEQAATAAAISDAQKNVTNQAAYNNTANTAYKQAHDDYTHAYQDELNNPGKTAPAGSSAAATQAYSDALGAATFVADEQAGTIKGSKYASLNSSQQAAYNDAYKGYQQAGSVKPTADNPDTNPSLAETAGFDYGQSLINGGYSKTRPTDADATAANHMNNLTAAQIGWDTAQAAIKTANANYKANPSSAEVTATDPSKLSTDSGTTGVKDVTFNQYVKFGAYTALKQQSDNGLNQYEEVGYTPAATTASYQAGLQAYKNNPSATTPAPTGISAQSDAGKAAFAKGYQAAQDAAAQGVQNFKNGTPNVTGTDDASQITNQASQDASNGFNDANGNKPAAYPNNPSYMAGYNAAKSAQQAAADDKAGNTSQQSGTPDSAEYTNAKTAYDAAIAAAKNGNTTPSTSSDPVYKQAYNQALNDIAAAKQAAITNAIANHGQADSNNTTYAGNPTIQQIAQQAYATAQKAYTDTVNGNAPTTPTADQSAAVTAATQALNYAKDAEAGNAATSTAQPTTTEKAVVDKQVADAQAAFNSDPGASDTLNSNDPLANSVYKQTMDTLKNKYQQGVNDAAQAQTEPSSDSSDSAANKGYQDFINGLNSKVNGPALTTPNTGETAGINAYNSFSKGYEAAEVTTSTPSTSTDPIQNKVQTAATKGFQDAQSGKTTDTSSWDPISKMAYDKAQSDYKNAQANGVQDFLTGQQVRGDNTYTGPNEKIGHDGAQNGYDTAEKGFAAGSSSTPLTDDEKNDKNFMAGYNAAQSAKLAEQDAENNNTSPTGSTDTTTNPDAASYANAKQAYADAVKAAAAASPIGSAAQSTANGPVYNAAYNKALADMNAASAAGIQAAQNGGSATPSAAYSNSDASKAAYIQGYNAVKNAENAGIQNFKNGTGHVNGTDAVSQATNDAYDKAQQGFTDGAAGTAATSNDPAYKAGHDAGDSTKQAIADSKSGTTTPATPADSAAYNDAKKAYADGAAAAAAAVKAGTTPTESQSNDPVYKAAYNQALADATAAQNNAIQDADNNHGKDPASTTTPTNAAQQSGSDTAAKDKAYADAQVDGTASSSTPTVSSDKQTAVANAIQAAKDAVAADPSASDTIPANSSLANDPLAAYTYTKAVDKAKSDYQKGIAEAKAGTQVPDTASDAEMKGAQDFTTGFNNGNGATNLTTPNAGQKAGIDAATSMNQGYEDAENNKDDSNVSDPIQKEAATYAKQAFTDYSAGGNPMSDAQVNALDPIAKAAYLKAKNAMQNGAANGAQEFLAGKAAPSANTVTGQAELAGYNAAQSGYEAAKAQAADPNNAPSAEQLNDPNFKAGYDAYNNGQKGYNDTTAPTSSDPQAEQDGYNGAAAGTAAGIAGQKADVSGKSKAYQDAYNKAYDQATNGYNAGYAAGLNSTTAPTDAQQKDPNYMKGYHAGQSAKQAVADEQNGATTPATTPSDQSTYDKAKQAYAQGVADATTAEKNGTTPAQSQSTDPVYQKAYNQALTDAAAAQAAAIKDADNNSAKDLDSTAKPYSTNPAVQALAKQAYADAQTGYKNVLNGSTATPANAAQKAGSDTATADKAYADAQVNGTASSSTPTTSSDKEDVVAQALKAAKDAVAANPGANDTLPADNPLANNPLAAYTYKQYVDKVTGAYRNGIAEAKAGTQVPDSASDAEKQGAQDFIAGFNNGNGATNIATPNAGQQAGIDAAKSVAQGVTDAKNNTDDTNASDPIQKEAATYEKQAYTDYSAGGTPLTDSQVNALDPIAKAAYLKAKADAATTGQNAFINGTGRPNDSTPAGAAAAAAYDKAKQGYEDAKSGQTSPNVDPNDPSYKAGEQAYTDSQTGYNSKSEPSADASQPTKDAYSGANNGAADAVAGKAVPSDLANKSQAYQDAYNKAYSQAQAGIAAAIANTTPTDAQKADPNYMAGYNAAKAAIQNGGQTFLNGQNRPDDSTPMGRAAAAGYDASKKGYEDAEAGRTPTADEVNNPAYQVGKKAYTTTTNTAQADALSGNGPQDANMNPVDKAAYDQAYKMTIDGFNDGNNGASEAFPNDPNYQKGYAAAQAIRALFNDKKNNTQTAVTDQADYDLAAKAYEQAVDDVKNGRPMSANDKNLVYVFAYQQAYEMLMKEKQTVTPTTTPAQVEPTAAVTTSKESGLPETRAYKNFAFDNGILAVIAVTIAGLFATAKRKKDEK</sequence>
<evidence type="ECO:0000313" key="4">
    <source>
        <dbReference type="Proteomes" id="UP000061227"/>
    </source>
</evidence>
<organism evidence="3 4">
    <name type="scientific">Fructobacillus pseudoficulneus</name>
    <dbReference type="NCBI Taxonomy" id="220714"/>
    <lineage>
        <taxon>Bacteria</taxon>
        <taxon>Bacillati</taxon>
        <taxon>Bacillota</taxon>
        <taxon>Bacilli</taxon>
        <taxon>Lactobacillales</taxon>
        <taxon>Lactobacillaceae</taxon>
        <taxon>Fructobacillus</taxon>
    </lineage>
</organism>
<feature type="compositionally biased region" description="Low complexity" evidence="1">
    <location>
        <begin position="1674"/>
        <end position="1683"/>
    </location>
</feature>
<feature type="compositionally biased region" description="Polar residues" evidence="1">
    <location>
        <begin position="2040"/>
        <end position="2058"/>
    </location>
</feature>
<feature type="compositionally biased region" description="Basic and acidic residues" evidence="1">
    <location>
        <begin position="2508"/>
        <end position="2518"/>
    </location>
</feature>
<protein>
    <recommendedName>
        <fullName evidence="5">DUF5776 domain-containing protein</fullName>
    </recommendedName>
</protein>
<feature type="compositionally biased region" description="Polar residues" evidence="1">
    <location>
        <begin position="1292"/>
        <end position="1310"/>
    </location>
</feature>
<feature type="compositionally biased region" description="Low complexity" evidence="1">
    <location>
        <begin position="1494"/>
        <end position="1511"/>
    </location>
</feature>
<feature type="region of interest" description="Disordered" evidence="1">
    <location>
        <begin position="1049"/>
        <end position="1069"/>
    </location>
</feature>
<dbReference type="Proteomes" id="UP000061227">
    <property type="component" value="Unassembled WGS sequence"/>
</dbReference>
<dbReference type="EMBL" id="DF968067">
    <property type="protein sequence ID" value="GAP03256.1"/>
    <property type="molecule type" value="Genomic_DNA"/>
</dbReference>
<feature type="region of interest" description="Disordered" evidence="1">
    <location>
        <begin position="1292"/>
        <end position="1315"/>
    </location>
</feature>
<dbReference type="OrthoDB" id="2250814at2"/>
<proteinExistence type="predicted"/>
<name>A0A3F3GX70_9LACO</name>
<feature type="compositionally biased region" description="Polar residues" evidence="1">
    <location>
        <begin position="1751"/>
        <end position="1766"/>
    </location>
</feature>
<keyword evidence="2" id="KW-1133">Transmembrane helix</keyword>
<feature type="compositionally biased region" description="Polar residues" evidence="1">
    <location>
        <begin position="2147"/>
        <end position="2160"/>
    </location>
</feature>
<feature type="region of interest" description="Disordered" evidence="1">
    <location>
        <begin position="2485"/>
        <end position="2569"/>
    </location>
</feature>
<accession>A0A3F3GX70</accession>
<feature type="region of interest" description="Disordered" evidence="1">
    <location>
        <begin position="1641"/>
        <end position="1683"/>
    </location>
</feature>
<dbReference type="RefSeq" id="WP_059378797.1">
    <property type="nucleotide sequence ID" value="NZ_DF968067.1"/>
</dbReference>
<feature type="region of interest" description="Disordered" evidence="1">
    <location>
        <begin position="1740"/>
        <end position="1793"/>
    </location>
</feature>
<evidence type="ECO:0000313" key="3">
    <source>
        <dbReference type="EMBL" id="GAP03256.1"/>
    </source>
</evidence>
<feature type="compositionally biased region" description="Polar residues" evidence="1">
    <location>
        <begin position="1781"/>
        <end position="1793"/>
    </location>
</feature>
<feature type="region of interest" description="Disordered" evidence="1">
    <location>
        <begin position="2115"/>
        <end position="2163"/>
    </location>
</feature>
<dbReference type="STRING" id="220714.SAMN05660469_1016"/>
<feature type="compositionally biased region" description="Polar residues" evidence="1">
    <location>
        <begin position="2485"/>
        <end position="2497"/>
    </location>
</feature>
<evidence type="ECO:0000256" key="2">
    <source>
        <dbReference type="SAM" id="Phobius"/>
    </source>
</evidence>
<feature type="compositionally biased region" description="Polar residues" evidence="1">
    <location>
        <begin position="2115"/>
        <end position="2125"/>
    </location>
</feature>
<feature type="region of interest" description="Disordered" evidence="1">
    <location>
        <begin position="1084"/>
        <end position="1105"/>
    </location>
</feature>
<evidence type="ECO:0008006" key="5">
    <source>
        <dbReference type="Google" id="ProtNLM"/>
    </source>
</evidence>
<evidence type="ECO:0000256" key="1">
    <source>
        <dbReference type="SAM" id="MobiDB-lite"/>
    </source>
</evidence>
<feature type="region of interest" description="Disordered" evidence="1">
    <location>
        <begin position="1430"/>
        <end position="1511"/>
    </location>
</feature>
<feature type="compositionally biased region" description="Polar residues" evidence="1">
    <location>
        <begin position="1049"/>
        <end position="1059"/>
    </location>
</feature>
<keyword evidence="2" id="KW-0472">Membrane</keyword>
<keyword evidence="4" id="KW-1185">Reference proteome</keyword>
<keyword evidence="2" id="KW-0812">Transmembrane</keyword>
<feature type="region of interest" description="Disordered" evidence="1">
    <location>
        <begin position="2039"/>
        <end position="2065"/>
    </location>
</feature>
<feature type="compositionally biased region" description="Polar residues" evidence="1">
    <location>
        <begin position="2540"/>
        <end position="2561"/>
    </location>
</feature>
<reference evidence="3 4" key="1">
    <citation type="journal article" date="2015" name="BMC Genomics">
        <title>Comparative genomics of Fructobacillus spp. and Leuconostoc spp. reveals niche-specific evolution of Fructobacillus spp.</title>
        <authorList>
            <person name="Endo A."/>
            <person name="Tanizawa Y."/>
            <person name="Tanaka N."/>
            <person name="Maeno S."/>
            <person name="Kumar H."/>
            <person name="Shiwa Y."/>
            <person name="Okada S."/>
            <person name="Yoshikawa H."/>
            <person name="Dicks L."/>
            <person name="Nakagawa J."/>
            <person name="Arita M."/>
        </authorList>
    </citation>
    <scope>NUCLEOTIDE SEQUENCE [LARGE SCALE GENOMIC DNA]</scope>
    <source>
        <strain evidence="3 4">DSM 15468</strain>
    </source>
</reference>
<feature type="transmembrane region" description="Helical" evidence="2">
    <location>
        <begin position="2866"/>
        <end position="2887"/>
    </location>
</feature>